<protein>
    <submittedName>
        <fullName evidence="4">Methyltransferase family protein</fullName>
    </submittedName>
</protein>
<dbReference type="RefSeq" id="WP_106620358.1">
    <property type="nucleotide sequence ID" value="NZ_PYAX01000027.1"/>
</dbReference>
<dbReference type="Pfam" id="PF13649">
    <property type="entry name" value="Methyltransf_25"/>
    <property type="match status" value="1"/>
</dbReference>
<dbReference type="PANTHER" id="PTHR44942">
    <property type="entry name" value="METHYLTRANSF_11 DOMAIN-CONTAINING PROTEIN"/>
    <property type="match status" value="1"/>
</dbReference>
<comment type="caution">
    <text evidence="4">The sequence shown here is derived from an EMBL/GenBank/DDBJ whole genome shotgun (WGS) entry which is preliminary data.</text>
</comment>
<dbReference type="InterPro" id="IPR041698">
    <property type="entry name" value="Methyltransf_25"/>
</dbReference>
<evidence type="ECO:0000256" key="1">
    <source>
        <dbReference type="ARBA" id="ARBA00022603"/>
    </source>
</evidence>
<accession>A0A2P8HGC9</accession>
<dbReference type="GO" id="GO:0032259">
    <property type="term" value="P:methylation"/>
    <property type="evidence" value="ECO:0007669"/>
    <property type="project" value="UniProtKB-KW"/>
</dbReference>
<evidence type="ECO:0000256" key="2">
    <source>
        <dbReference type="ARBA" id="ARBA00022679"/>
    </source>
</evidence>
<dbReference type="InterPro" id="IPR051052">
    <property type="entry name" value="Diverse_substrate_MTase"/>
</dbReference>
<dbReference type="Proteomes" id="UP000241118">
    <property type="component" value="Unassembled WGS sequence"/>
</dbReference>
<sequence length="259" mass="27987">MALGFRGDVADYYHRYRRGYPPAVFDALAEVFALTSDDVAVDLGCGTGQVTVPLAGRVRAVVGVDPEPDMLAHGRRAAAERGLANVSWVVGTDADVPALRAALGDGSVGVVTIGQALHWMRHDDLFREVSSLVRPGGGVAVLTNGTPLWLQDSDWSRALRESLEQWLGTPAGRTCGTDEESQERYRWSLVEAGFRVDVRAVDYTDTLDVESVVGGVLSALPADRFPADRPAFTERIGRALEPHGPFTEHVHVTVLTGQR</sequence>
<dbReference type="PANTHER" id="PTHR44942:SF4">
    <property type="entry name" value="METHYLTRANSFERASE TYPE 11 DOMAIN-CONTAINING PROTEIN"/>
    <property type="match status" value="1"/>
</dbReference>
<evidence type="ECO:0000313" key="4">
    <source>
        <dbReference type="EMBL" id="PSL45268.1"/>
    </source>
</evidence>
<dbReference type="GO" id="GO:0008168">
    <property type="term" value="F:methyltransferase activity"/>
    <property type="evidence" value="ECO:0007669"/>
    <property type="project" value="UniProtKB-KW"/>
</dbReference>
<feature type="domain" description="Methyltransferase" evidence="3">
    <location>
        <begin position="41"/>
        <end position="137"/>
    </location>
</feature>
<dbReference type="OrthoDB" id="9797252at2"/>
<dbReference type="CDD" id="cd02440">
    <property type="entry name" value="AdoMet_MTases"/>
    <property type="match status" value="1"/>
</dbReference>
<organism evidence="4 5">
    <name type="scientific">Saccharothrix carnea</name>
    <dbReference type="NCBI Taxonomy" id="1280637"/>
    <lineage>
        <taxon>Bacteria</taxon>
        <taxon>Bacillati</taxon>
        <taxon>Actinomycetota</taxon>
        <taxon>Actinomycetes</taxon>
        <taxon>Pseudonocardiales</taxon>
        <taxon>Pseudonocardiaceae</taxon>
        <taxon>Saccharothrix</taxon>
    </lineage>
</organism>
<name>A0A2P8HGC9_SACCR</name>
<gene>
    <name evidence="4" type="ORF">B0I31_12745</name>
</gene>
<dbReference type="AlphaFoldDB" id="A0A2P8HGC9"/>
<evidence type="ECO:0000259" key="3">
    <source>
        <dbReference type="Pfam" id="PF13649"/>
    </source>
</evidence>
<keyword evidence="1 4" id="KW-0489">Methyltransferase</keyword>
<evidence type="ECO:0000313" key="5">
    <source>
        <dbReference type="Proteomes" id="UP000241118"/>
    </source>
</evidence>
<proteinExistence type="predicted"/>
<dbReference type="InterPro" id="IPR029063">
    <property type="entry name" value="SAM-dependent_MTases_sf"/>
</dbReference>
<keyword evidence="2 4" id="KW-0808">Transferase</keyword>
<dbReference type="EMBL" id="PYAX01000027">
    <property type="protein sequence ID" value="PSL45268.1"/>
    <property type="molecule type" value="Genomic_DNA"/>
</dbReference>
<dbReference type="SUPFAM" id="SSF53335">
    <property type="entry name" value="S-adenosyl-L-methionine-dependent methyltransferases"/>
    <property type="match status" value="1"/>
</dbReference>
<keyword evidence="5" id="KW-1185">Reference proteome</keyword>
<dbReference type="Gene3D" id="3.40.50.150">
    <property type="entry name" value="Vaccinia Virus protein VP39"/>
    <property type="match status" value="1"/>
</dbReference>
<reference evidence="4 5" key="1">
    <citation type="submission" date="2018-03" db="EMBL/GenBank/DDBJ databases">
        <title>Genomic Encyclopedia of Type Strains, Phase III (KMG-III): the genomes of soil and plant-associated and newly described type strains.</title>
        <authorList>
            <person name="Whitman W."/>
        </authorList>
    </citation>
    <scope>NUCLEOTIDE SEQUENCE [LARGE SCALE GENOMIC DNA]</scope>
    <source>
        <strain evidence="4 5">CGMCC 4.7097</strain>
    </source>
</reference>